<feature type="signal peptide" evidence="1">
    <location>
        <begin position="1"/>
        <end position="15"/>
    </location>
</feature>
<dbReference type="SUPFAM" id="SSF57362">
    <property type="entry name" value="BPTI-like"/>
    <property type="match status" value="2"/>
</dbReference>
<dbReference type="SMART" id="SM00131">
    <property type="entry name" value="KU"/>
    <property type="match status" value="2"/>
</dbReference>
<feature type="chain" id="PRO_5012181268" description="BPTI/Kunitz inhibitor domain-containing protein" evidence="1">
    <location>
        <begin position="16"/>
        <end position="173"/>
    </location>
</feature>
<dbReference type="EMBL" id="GBBM01004719">
    <property type="protein sequence ID" value="JAC30699.1"/>
    <property type="molecule type" value="mRNA"/>
</dbReference>
<evidence type="ECO:0000313" key="3">
    <source>
        <dbReference type="EMBL" id="JAC30699.1"/>
    </source>
</evidence>
<evidence type="ECO:0000259" key="2">
    <source>
        <dbReference type="PROSITE" id="PS50279"/>
    </source>
</evidence>
<feature type="domain" description="BPTI/Kunitz inhibitor" evidence="2">
    <location>
        <begin position="87"/>
        <end position="153"/>
    </location>
</feature>
<sequence>MHCFLICLSLYAVMAAEDSDLNRDTLSPLVSRKCVAPINEDIIVTHCRAKRLRYYYKEDSRLCWPFTWDGCLTDGVHETRLHCTLACNAEHDMLACGTNPINVCPEDHTDTPIDRYYYDKNSRSCKEYSMCGNAGKDWQANSFPSLTACLMHCRGFPINEAVIKAFKEGNVIP</sequence>
<feature type="domain" description="BPTI/Kunitz inhibitor" evidence="2">
    <location>
        <begin position="34"/>
        <end position="87"/>
    </location>
</feature>
<evidence type="ECO:0000256" key="1">
    <source>
        <dbReference type="SAM" id="SignalP"/>
    </source>
</evidence>
<keyword evidence="1" id="KW-0732">Signal</keyword>
<dbReference type="Pfam" id="PF00014">
    <property type="entry name" value="Kunitz_BPTI"/>
    <property type="match status" value="2"/>
</dbReference>
<dbReference type="AlphaFoldDB" id="A0A023GA28"/>
<protein>
    <recommendedName>
        <fullName evidence="2">BPTI/Kunitz inhibitor domain-containing protein</fullName>
    </recommendedName>
</protein>
<reference evidence="3" key="1">
    <citation type="submission" date="2014-03" db="EMBL/GenBank/DDBJ databases">
        <title>The sialotranscriptome of Amblyomma triste, Amblyomma parvum and Amblyomma cajennense ticks, uncovered by 454-based RNA-seq.</title>
        <authorList>
            <person name="Garcia G.R."/>
            <person name="Gardinassi L.G."/>
            <person name="Ribeiro J.M."/>
            <person name="Anatriello E."/>
            <person name="Ferreira B.R."/>
            <person name="Moreira H.N."/>
            <person name="Mafra C."/>
            <person name="Olegario M.M."/>
            <person name="Szabo P.J."/>
            <person name="Miranda-Santos I.K."/>
            <person name="Maruyama S.R."/>
        </authorList>
    </citation>
    <scope>NUCLEOTIDE SEQUENCE</scope>
    <source>
        <strain evidence="3">Mato Grasso do Sul</strain>
        <tissue evidence="3">Salivary glands</tissue>
    </source>
</reference>
<dbReference type="GO" id="GO:0004867">
    <property type="term" value="F:serine-type endopeptidase inhibitor activity"/>
    <property type="evidence" value="ECO:0007669"/>
    <property type="project" value="InterPro"/>
</dbReference>
<dbReference type="InterPro" id="IPR036880">
    <property type="entry name" value="Kunitz_BPTI_sf"/>
</dbReference>
<proteinExistence type="evidence at transcript level"/>
<accession>A0A023GA28</accession>
<dbReference type="InterPro" id="IPR002223">
    <property type="entry name" value="Kunitz_BPTI"/>
</dbReference>
<organism evidence="3">
    <name type="scientific">Amblyomma triste</name>
    <name type="common">Neotropical tick</name>
    <dbReference type="NCBI Taxonomy" id="251400"/>
    <lineage>
        <taxon>Eukaryota</taxon>
        <taxon>Metazoa</taxon>
        <taxon>Ecdysozoa</taxon>
        <taxon>Arthropoda</taxon>
        <taxon>Chelicerata</taxon>
        <taxon>Arachnida</taxon>
        <taxon>Acari</taxon>
        <taxon>Parasitiformes</taxon>
        <taxon>Ixodida</taxon>
        <taxon>Ixodoidea</taxon>
        <taxon>Ixodidae</taxon>
        <taxon>Amblyomminae</taxon>
        <taxon>Amblyomma</taxon>
    </lineage>
</organism>
<dbReference type="Gene3D" id="4.10.410.10">
    <property type="entry name" value="Pancreatic trypsin inhibitor Kunitz domain"/>
    <property type="match status" value="2"/>
</dbReference>
<name>A0A023GA28_AMBTT</name>
<dbReference type="PROSITE" id="PS50279">
    <property type="entry name" value="BPTI_KUNITZ_2"/>
    <property type="match status" value="2"/>
</dbReference>